<gene>
    <name evidence="1" type="ORF">G4A47_27785</name>
</gene>
<evidence type="ECO:0000313" key="2">
    <source>
        <dbReference type="Proteomes" id="UP000517067"/>
    </source>
</evidence>
<name>A0A8T7N4M1_ECOLX</name>
<evidence type="ECO:0000313" key="1">
    <source>
        <dbReference type="EMBL" id="NYP88843.1"/>
    </source>
</evidence>
<dbReference type="Gene3D" id="3.40.50.300">
    <property type="entry name" value="P-loop containing nucleotide triphosphate hydrolases"/>
    <property type="match status" value="1"/>
</dbReference>
<accession>A0A8T7N4M1</accession>
<dbReference type="AlphaFoldDB" id="A0A8T7N4M1"/>
<protein>
    <submittedName>
        <fullName evidence="1">Uncharacterized protein</fullName>
    </submittedName>
</protein>
<dbReference type="EMBL" id="JABUPU010000159">
    <property type="protein sequence ID" value="NYP88843.1"/>
    <property type="molecule type" value="Genomic_DNA"/>
</dbReference>
<feature type="non-terminal residue" evidence="1">
    <location>
        <position position="330"/>
    </location>
</feature>
<dbReference type="Proteomes" id="UP000517067">
    <property type="component" value="Unassembled WGS sequence"/>
</dbReference>
<proteinExistence type="predicted"/>
<reference evidence="1 2" key="1">
    <citation type="journal article" date="2020" name="J. Appl. Microbiol.">
        <title>Genetic characterization of Shigatoxigenic and enteropathogenic Escherichia coli O80:H2 from diarrheic and septicemic calves and relatedness to human Shigatoxigenic E. coli O80:H2.</title>
        <authorList>
            <person name="Habets A."/>
            <person name="Crombe F."/>
            <person name="Nakamura K."/>
            <person name="Guerin V."/>
            <person name="De Rauw K."/>
            <person name="Pierard D."/>
            <person name="Saulmont M."/>
            <person name="Hayashi T."/>
            <person name="Mainil J.G."/>
            <person name="Thiry D."/>
        </authorList>
    </citation>
    <scope>NUCLEOTIDE SEQUENCE [LARGE SCALE GENOMIC DNA]</scope>
    <source>
        <strain evidence="1 2">EH3307</strain>
    </source>
</reference>
<dbReference type="Pfam" id="PF03237">
    <property type="entry name" value="Terminase_6N"/>
    <property type="match status" value="1"/>
</dbReference>
<sequence length="330" mass="37550">MNNAEELSPLLTNTVSTRKIDLAGEKALLGVDVPDSLDLPGDMPVFLDYQARWFEDESEVCIAEKSRRTGLTWAEAGRNVITAAKPKRRGGRNVFYVGSKQEMALEYISACALFSRAFNQLADADVYEQTFWDRDKKEEILTYMIRFPNSGFKIQALSSRPSNLRGLQGDVVIDEAAFHESLDELLKAAMALTMWGARVRIISTHNGVDNLFNQYIQEAREGRKDYSVHRITLDDAIADGLYRRICYVTGREWSPESEQKWRDDLYKNAPTREDADEEYGCIPKKSGGAYIPHALIEMAMIRDIPILTFEAPDDFISRAAWLRESEVLTW</sequence>
<dbReference type="InterPro" id="IPR027417">
    <property type="entry name" value="P-loop_NTPase"/>
</dbReference>
<comment type="caution">
    <text evidence="1">The sequence shown here is derived from an EMBL/GenBank/DDBJ whole genome shotgun (WGS) entry which is preliminary data.</text>
</comment>
<dbReference type="RefSeq" id="WP_206602437.1">
    <property type="nucleotide sequence ID" value="NZ_JABUPU010000159.1"/>
</dbReference>
<organism evidence="1 2">
    <name type="scientific">Escherichia coli</name>
    <dbReference type="NCBI Taxonomy" id="562"/>
    <lineage>
        <taxon>Bacteria</taxon>
        <taxon>Pseudomonadati</taxon>
        <taxon>Pseudomonadota</taxon>
        <taxon>Gammaproteobacteria</taxon>
        <taxon>Enterobacterales</taxon>
        <taxon>Enterobacteriaceae</taxon>
        <taxon>Escherichia</taxon>
    </lineage>
</organism>